<evidence type="ECO:0000313" key="3">
    <source>
        <dbReference type="Proteomes" id="UP000054321"/>
    </source>
</evidence>
<accession>A0A0C3CPA8</accession>
<feature type="region of interest" description="Disordered" evidence="1">
    <location>
        <begin position="87"/>
        <end position="115"/>
    </location>
</feature>
<dbReference type="OrthoDB" id="5426191at2759"/>
<dbReference type="AlphaFoldDB" id="A0A0C3CPA8"/>
<dbReference type="EMBL" id="KN832876">
    <property type="protein sequence ID" value="KIN00859.1"/>
    <property type="molecule type" value="Genomic_DNA"/>
</dbReference>
<dbReference type="Proteomes" id="UP000054321">
    <property type="component" value="Unassembled WGS sequence"/>
</dbReference>
<feature type="compositionally biased region" description="Low complexity" evidence="1">
    <location>
        <begin position="199"/>
        <end position="215"/>
    </location>
</feature>
<feature type="region of interest" description="Disordered" evidence="1">
    <location>
        <begin position="288"/>
        <end position="321"/>
    </location>
</feature>
<feature type="region of interest" description="Disordered" evidence="1">
    <location>
        <begin position="503"/>
        <end position="570"/>
    </location>
</feature>
<evidence type="ECO:0008006" key="4">
    <source>
        <dbReference type="Google" id="ProtNLM"/>
    </source>
</evidence>
<dbReference type="STRING" id="913774.A0A0C3CPA8"/>
<gene>
    <name evidence="2" type="ORF">OIDMADRAFT_103590</name>
</gene>
<name>A0A0C3CPA8_OIDMZ</name>
<keyword evidence="3" id="KW-1185">Reference proteome</keyword>
<reference evidence="2 3" key="1">
    <citation type="submission" date="2014-04" db="EMBL/GenBank/DDBJ databases">
        <authorList>
            <consortium name="DOE Joint Genome Institute"/>
            <person name="Kuo A."/>
            <person name="Martino E."/>
            <person name="Perotto S."/>
            <person name="Kohler A."/>
            <person name="Nagy L.G."/>
            <person name="Floudas D."/>
            <person name="Copeland A."/>
            <person name="Barry K.W."/>
            <person name="Cichocki N."/>
            <person name="Veneault-Fourrey C."/>
            <person name="LaButti K."/>
            <person name="Lindquist E.A."/>
            <person name="Lipzen A."/>
            <person name="Lundell T."/>
            <person name="Morin E."/>
            <person name="Murat C."/>
            <person name="Sun H."/>
            <person name="Tunlid A."/>
            <person name="Henrissat B."/>
            <person name="Grigoriev I.V."/>
            <person name="Hibbett D.S."/>
            <person name="Martin F."/>
            <person name="Nordberg H.P."/>
            <person name="Cantor M.N."/>
            <person name="Hua S.X."/>
        </authorList>
    </citation>
    <scope>NUCLEOTIDE SEQUENCE [LARGE SCALE GENOMIC DNA]</scope>
    <source>
        <strain evidence="2 3">Zn</strain>
    </source>
</reference>
<feature type="compositionally biased region" description="Polar residues" evidence="1">
    <location>
        <begin position="361"/>
        <end position="373"/>
    </location>
</feature>
<sequence>MASQVEANSLSDITQLAANPPKYPRNPTEQIRDPFSLYIARVPGSRDLVLTPLKPQPKNVTAEDVASSLYYLHLNTEADGELLATSQSSIPEEVEPDEVPRKPLPRKPLPHSARSSLDINQRSQANHLEDAVQADNAIKSKPPLPERKPILPIRPSSQLNEGVQRKPLGPRPLVSQSVGRKPLLGDGRNLNSNFQQGTSSAYEVESSSLEVSPSDNVDKGDDHHRTFSITIIRRDPSSGAQWNVGTLVGEEQTESNPARSRKSYFDISILLSTPGYGQFKTPPLIQQYDRSRSSSVGNSPSHALPSDVNDRSENPHDRAISGSGFIRHLCMEGSSFWARTRQHKRSQSDAAGIRGIAGGANSNFGGDAQNETFQGHGAEDPIDFEPKGYVFTSPWDGRCKFSTASSGKSLRCRHTLPGPISANGGDELSSPVQNSALVSELRFNLPSSTVFSSHASSSAAKALVIESRRLSKQKIGHIRNKLSPEKIISPPLPPRMHPTSYAAMYPSDGECPPLLPPRPQVDAYTTESSDEGGETHATAASEQAASWLPGEDEPRLDLSIGREKAGGGNKGKHAKLGKLVIYDEGFKMLDLIVAANMGVWWSVWGFDR</sequence>
<feature type="compositionally biased region" description="Basic and acidic residues" evidence="1">
    <location>
        <begin position="552"/>
        <end position="565"/>
    </location>
</feature>
<dbReference type="HOGENOM" id="CLU_015711_1_0_1"/>
<dbReference type="InParanoid" id="A0A0C3CPA8"/>
<organism evidence="2 3">
    <name type="scientific">Oidiodendron maius (strain Zn)</name>
    <dbReference type="NCBI Taxonomy" id="913774"/>
    <lineage>
        <taxon>Eukaryota</taxon>
        <taxon>Fungi</taxon>
        <taxon>Dikarya</taxon>
        <taxon>Ascomycota</taxon>
        <taxon>Pezizomycotina</taxon>
        <taxon>Leotiomycetes</taxon>
        <taxon>Leotiomycetes incertae sedis</taxon>
        <taxon>Myxotrichaceae</taxon>
        <taxon>Oidiodendron</taxon>
    </lineage>
</organism>
<feature type="region of interest" description="Disordered" evidence="1">
    <location>
        <begin position="134"/>
        <end position="222"/>
    </location>
</feature>
<protein>
    <recommendedName>
        <fullName evidence="4">Oxidoreductase-like protein</fullName>
    </recommendedName>
</protein>
<proteinExistence type="predicted"/>
<evidence type="ECO:0000256" key="1">
    <source>
        <dbReference type="SAM" id="MobiDB-lite"/>
    </source>
</evidence>
<evidence type="ECO:0000313" key="2">
    <source>
        <dbReference type="EMBL" id="KIN00859.1"/>
    </source>
</evidence>
<feature type="compositionally biased region" description="Basic and acidic residues" evidence="1">
    <location>
        <begin position="308"/>
        <end position="319"/>
    </location>
</feature>
<feature type="region of interest" description="Disordered" evidence="1">
    <location>
        <begin position="357"/>
        <end position="379"/>
    </location>
</feature>
<feature type="region of interest" description="Disordered" evidence="1">
    <location>
        <begin position="1"/>
        <end position="30"/>
    </location>
</feature>
<feature type="compositionally biased region" description="Polar residues" evidence="1">
    <location>
        <begin position="189"/>
        <end position="198"/>
    </location>
</feature>
<feature type="compositionally biased region" description="Polar residues" evidence="1">
    <location>
        <begin position="1"/>
        <end position="17"/>
    </location>
</feature>
<reference evidence="3" key="2">
    <citation type="submission" date="2015-01" db="EMBL/GenBank/DDBJ databases">
        <title>Evolutionary Origins and Diversification of the Mycorrhizal Mutualists.</title>
        <authorList>
            <consortium name="DOE Joint Genome Institute"/>
            <consortium name="Mycorrhizal Genomics Consortium"/>
            <person name="Kohler A."/>
            <person name="Kuo A."/>
            <person name="Nagy L.G."/>
            <person name="Floudas D."/>
            <person name="Copeland A."/>
            <person name="Barry K.W."/>
            <person name="Cichocki N."/>
            <person name="Veneault-Fourrey C."/>
            <person name="LaButti K."/>
            <person name="Lindquist E.A."/>
            <person name="Lipzen A."/>
            <person name="Lundell T."/>
            <person name="Morin E."/>
            <person name="Murat C."/>
            <person name="Riley R."/>
            <person name="Ohm R."/>
            <person name="Sun H."/>
            <person name="Tunlid A."/>
            <person name="Henrissat B."/>
            <person name="Grigoriev I.V."/>
            <person name="Hibbett D.S."/>
            <person name="Martin F."/>
        </authorList>
    </citation>
    <scope>NUCLEOTIDE SEQUENCE [LARGE SCALE GENOMIC DNA]</scope>
    <source>
        <strain evidence="3">Zn</strain>
    </source>
</reference>